<evidence type="ECO:0000313" key="6">
    <source>
        <dbReference type="Proteomes" id="UP001597301"/>
    </source>
</evidence>
<feature type="domain" description="Transketolase-like pyrimidine-binding" evidence="4">
    <location>
        <begin position="9"/>
        <end position="184"/>
    </location>
</feature>
<dbReference type="Gene3D" id="3.40.50.920">
    <property type="match status" value="1"/>
</dbReference>
<organism evidence="5 6">
    <name type="scientific">Siminovitchia sediminis</name>
    <dbReference type="NCBI Taxonomy" id="1274353"/>
    <lineage>
        <taxon>Bacteria</taxon>
        <taxon>Bacillati</taxon>
        <taxon>Bacillota</taxon>
        <taxon>Bacilli</taxon>
        <taxon>Bacillales</taxon>
        <taxon>Bacillaceae</taxon>
        <taxon>Siminovitchia</taxon>
    </lineage>
</organism>
<sequence>MVAVNTKQMTLIQAVTDGLRTMLREYDEMVVLGEDVGKNGGVFRATEGLQEEFGEDRVMDTPLSESGIIGTSVGMALYGMKPVAEIQFFGFIYPAYDQIMSQATRMRYRSMGRYTVPMVIRAPYGAGVRAPEIHSDSAESLFTHMPGIKVVCPSTPYDAKGLLISAIEDPDPVLFLESLRLYRSVRGEVPEGKYTVEIGKGTRVKEGEDVTVIAWGAMMPVVMKAAEQAEEAGVACDVIDLRTLYPLDKELIAESVQKTGRCVIVHEAHGTGGLGNDIVSIINDTSFLYMKAPIERVTGADVHVPFWALEEHYLPTPARIREAIDKAIHF</sequence>
<evidence type="ECO:0000256" key="1">
    <source>
        <dbReference type="ARBA" id="ARBA00001964"/>
    </source>
</evidence>
<dbReference type="InterPro" id="IPR005475">
    <property type="entry name" value="Transketolase-like_Pyr-bd"/>
</dbReference>
<keyword evidence="3" id="KW-0786">Thiamine pyrophosphate</keyword>
<dbReference type="EMBL" id="JBHUEO010000003">
    <property type="protein sequence ID" value="MFD1705376.1"/>
    <property type="molecule type" value="Genomic_DNA"/>
</dbReference>
<dbReference type="SUPFAM" id="SSF52922">
    <property type="entry name" value="TK C-terminal domain-like"/>
    <property type="match status" value="1"/>
</dbReference>
<protein>
    <submittedName>
        <fullName evidence="5">Alpha-ketoacid dehydrogenase subunit beta</fullName>
        <ecNumber evidence="5">1.2.4.-</ecNumber>
    </submittedName>
</protein>
<dbReference type="Proteomes" id="UP001597301">
    <property type="component" value="Unassembled WGS sequence"/>
</dbReference>
<keyword evidence="6" id="KW-1185">Reference proteome</keyword>
<evidence type="ECO:0000256" key="2">
    <source>
        <dbReference type="ARBA" id="ARBA00023002"/>
    </source>
</evidence>
<evidence type="ECO:0000313" key="5">
    <source>
        <dbReference type="EMBL" id="MFD1705376.1"/>
    </source>
</evidence>
<dbReference type="Gene3D" id="3.40.50.970">
    <property type="match status" value="1"/>
</dbReference>
<reference evidence="6" key="1">
    <citation type="journal article" date="2019" name="Int. J. Syst. Evol. Microbiol.">
        <title>The Global Catalogue of Microorganisms (GCM) 10K type strain sequencing project: providing services to taxonomists for standard genome sequencing and annotation.</title>
        <authorList>
            <consortium name="The Broad Institute Genomics Platform"/>
            <consortium name="The Broad Institute Genome Sequencing Center for Infectious Disease"/>
            <person name="Wu L."/>
            <person name="Ma J."/>
        </authorList>
    </citation>
    <scope>NUCLEOTIDE SEQUENCE [LARGE SCALE GENOMIC DNA]</scope>
    <source>
        <strain evidence="6">CGMCC 1.12295</strain>
    </source>
</reference>
<dbReference type="InterPro" id="IPR009014">
    <property type="entry name" value="Transketo_C/PFOR_II"/>
</dbReference>
<comment type="cofactor">
    <cofactor evidence="1">
        <name>thiamine diphosphate</name>
        <dbReference type="ChEBI" id="CHEBI:58937"/>
    </cofactor>
</comment>
<gene>
    <name evidence="5" type="ORF">ACFSCZ_01255</name>
</gene>
<dbReference type="CDD" id="cd07036">
    <property type="entry name" value="TPP_PYR_E1-PDHc-beta_like"/>
    <property type="match status" value="1"/>
</dbReference>
<dbReference type="EC" id="1.2.4.-" evidence="5"/>
<comment type="caution">
    <text evidence="5">The sequence shown here is derived from an EMBL/GenBank/DDBJ whole genome shotgun (WGS) entry which is preliminary data.</text>
</comment>
<dbReference type="PANTHER" id="PTHR43257:SF2">
    <property type="entry name" value="PYRUVATE DEHYDROGENASE E1 COMPONENT SUBUNIT BETA"/>
    <property type="match status" value="1"/>
</dbReference>
<dbReference type="RefSeq" id="WP_380771743.1">
    <property type="nucleotide sequence ID" value="NZ_JBHUEO010000003.1"/>
</dbReference>
<dbReference type="InterPro" id="IPR033248">
    <property type="entry name" value="Transketolase_C"/>
</dbReference>
<proteinExistence type="predicted"/>
<evidence type="ECO:0000256" key="3">
    <source>
        <dbReference type="ARBA" id="ARBA00023052"/>
    </source>
</evidence>
<name>A0ABW4KCY0_9BACI</name>
<dbReference type="SMART" id="SM00861">
    <property type="entry name" value="Transket_pyr"/>
    <property type="match status" value="1"/>
</dbReference>
<dbReference type="Pfam" id="PF02780">
    <property type="entry name" value="Transketolase_C"/>
    <property type="match status" value="1"/>
</dbReference>
<dbReference type="GO" id="GO:0016491">
    <property type="term" value="F:oxidoreductase activity"/>
    <property type="evidence" value="ECO:0007669"/>
    <property type="project" value="UniProtKB-KW"/>
</dbReference>
<accession>A0ABW4KCY0</accession>
<dbReference type="SUPFAM" id="SSF52518">
    <property type="entry name" value="Thiamin diphosphate-binding fold (THDP-binding)"/>
    <property type="match status" value="1"/>
</dbReference>
<dbReference type="InterPro" id="IPR029061">
    <property type="entry name" value="THDP-binding"/>
</dbReference>
<dbReference type="PANTHER" id="PTHR43257">
    <property type="entry name" value="PYRUVATE DEHYDROGENASE E1 COMPONENT BETA SUBUNIT"/>
    <property type="match status" value="1"/>
</dbReference>
<keyword evidence="2 5" id="KW-0560">Oxidoreductase</keyword>
<dbReference type="Pfam" id="PF02779">
    <property type="entry name" value="Transket_pyr"/>
    <property type="match status" value="1"/>
</dbReference>
<evidence type="ECO:0000259" key="4">
    <source>
        <dbReference type="SMART" id="SM00861"/>
    </source>
</evidence>